<dbReference type="InterPro" id="IPR025344">
    <property type="entry name" value="CDP1-like_IMS"/>
</dbReference>
<evidence type="ECO:0000256" key="1">
    <source>
        <dbReference type="SAM" id="MobiDB-lite"/>
    </source>
</evidence>
<proteinExistence type="predicted"/>
<gene>
    <name evidence="3" type="ORF">WMG39_04865</name>
</gene>
<reference evidence="3 4" key="1">
    <citation type="journal article" date="2020" name="Harmful Algae">
        <title>Molecular and morphological characterization of a novel dihydroanatoxin-a producing Microcoleus species (cyanobacteria) from the Russian River, California, USA.</title>
        <authorList>
            <person name="Conklin K.Y."/>
            <person name="Stancheva R."/>
            <person name="Otten T.G."/>
            <person name="Fadness R."/>
            <person name="Boyer G.L."/>
            <person name="Read B."/>
            <person name="Zhang X."/>
            <person name="Sheath R.G."/>
        </authorList>
    </citation>
    <scope>NUCLEOTIDE SEQUENCE [LARGE SCALE GENOMIC DNA]</scope>
    <source>
        <strain evidence="3 4">PTRS2</strain>
    </source>
</reference>
<sequence length="304" mass="33218">MNRIWLYLVLIIIGGCSAISSNPNLNSVLAGSTCPEKPASTLESKDVKPVSLNTSGTTTQSNQNLDPDKSLGYTFEAQSGQKLSYKPTNGVCIWIFTQDLTLVNHTNFPKSEEYAATLPKSGKYTIQVAAPKGSTSFNLEMSLGTLQTSAIPAVRASPQTTSNNTPNSPSSNTNSSALTQQQASQVIQNWLDAKKRLFAPPYEEQLAANFTIGERYIKTTGAIKWLRDNNAYYDYKIAKVDSSNNLSVSSDQAQIDVNISEDLVLYVNNQVDSSVTTNGVKTTAYRFFLKLDAGTWKIENVENL</sequence>
<feature type="compositionally biased region" description="Low complexity" evidence="1">
    <location>
        <begin position="51"/>
        <end position="65"/>
    </location>
</feature>
<dbReference type="RefSeq" id="WP_340541259.1">
    <property type="nucleotide sequence ID" value="NZ_JBBLXS010000037.1"/>
</dbReference>
<dbReference type="Gene3D" id="2.60.120.380">
    <property type="match status" value="1"/>
</dbReference>
<protein>
    <submittedName>
        <fullName evidence="3">ARC6/PARC6 family protein</fullName>
    </submittedName>
</protein>
<feature type="compositionally biased region" description="Low complexity" evidence="1">
    <location>
        <begin position="157"/>
        <end position="176"/>
    </location>
</feature>
<feature type="region of interest" description="Disordered" evidence="1">
    <location>
        <begin position="40"/>
        <end position="68"/>
    </location>
</feature>
<comment type="caution">
    <text evidence="3">The sequence shown here is derived from an EMBL/GenBank/DDBJ whole genome shotgun (WGS) entry which is preliminary data.</text>
</comment>
<feature type="region of interest" description="Disordered" evidence="1">
    <location>
        <begin position="156"/>
        <end position="179"/>
    </location>
</feature>
<evidence type="ECO:0000313" key="3">
    <source>
        <dbReference type="EMBL" id="MEK0184179.1"/>
    </source>
</evidence>
<dbReference type="Pfam" id="PF13355">
    <property type="entry name" value="ARC6-like_IMS"/>
    <property type="match status" value="1"/>
</dbReference>
<name>A0ABU8YIH6_9CYAN</name>
<accession>A0ABU8YIH6</accession>
<organism evidence="3 4">
    <name type="scientific">Microcoleus anatoxicus PTRS2</name>
    <dbReference type="NCBI Taxonomy" id="2705321"/>
    <lineage>
        <taxon>Bacteria</taxon>
        <taxon>Bacillati</taxon>
        <taxon>Cyanobacteriota</taxon>
        <taxon>Cyanophyceae</taxon>
        <taxon>Oscillatoriophycideae</taxon>
        <taxon>Oscillatoriales</taxon>
        <taxon>Microcoleaceae</taxon>
        <taxon>Microcoleus</taxon>
        <taxon>Microcoleus anatoxicus</taxon>
    </lineage>
</organism>
<feature type="domain" description="Plastid division protein CDP1-like IMS" evidence="2">
    <location>
        <begin position="183"/>
        <end position="299"/>
    </location>
</feature>
<dbReference type="EMBL" id="JBBLXS010000037">
    <property type="protein sequence ID" value="MEK0184179.1"/>
    <property type="molecule type" value="Genomic_DNA"/>
</dbReference>
<keyword evidence="4" id="KW-1185">Reference proteome</keyword>
<evidence type="ECO:0000259" key="2">
    <source>
        <dbReference type="Pfam" id="PF13355"/>
    </source>
</evidence>
<evidence type="ECO:0000313" key="4">
    <source>
        <dbReference type="Proteomes" id="UP001384579"/>
    </source>
</evidence>
<dbReference type="Proteomes" id="UP001384579">
    <property type="component" value="Unassembled WGS sequence"/>
</dbReference>
<dbReference type="PROSITE" id="PS51257">
    <property type="entry name" value="PROKAR_LIPOPROTEIN"/>
    <property type="match status" value="1"/>
</dbReference>